<accession>A0A4Y2H4A8</accession>
<keyword evidence="1" id="KW-1133">Transmembrane helix</keyword>
<protein>
    <submittedName>
        <fullName evidence="2">Uncharacterized protein</fullName>
    </submittedName>
</protein>
<proteinExistence type="predicted"/>
<keyword evidence="1" id="KW-0812">Transmembrane</keyword>
<keyword evidence="1" id="KW-0472">Membrane</keyword>
<evidence type="ECO:0000313" key="3">
    <source>
        <dbReference type="Proteomes" id="UP000499080"/>
    </source>
</evidence>
<reference evidence="2 3" key="1">
    <citation type="journal article" date="2019" name="Sci. Rep.">
        <title>Orb-weaving spider Araneus ventricosus genome elucidates the spidroin gene catalogue.</title>
        <authorList>
            <person name="Kono N."/>
            <person name="Nakamura H."/>
            <person name="Ohtoshi R."/>
            <person name="Moran D.A.P."/>
            <person name="Shinohara A."/>
            <person name="Yoshida Y."/>
            <person name="Fujiwara M."/>
            <person name="Mori M."/>
            <person name="Tomita M."/>
            <person name="Arakawa K."/>
        </authorList>
    </citation>
    <scope>NUCLEOTIDE SEQUENCE [LARGE SCALE GENOMIC DNA]</scope>
</reference>
<sequence>MDRYLVKINTTVECININSTSSRTVSKFGGTPFFSQAHNGHTTFFEHLQQILKKKTPCGKLSWEKREAFPEYPAKRLSGHDAHQSGPSVAYILPRRTTRAGRSCAGFGSLTDERLIVAAHARKRVLNRERTAVESRTRNARRYYYSLLGFILCCCSCYGVCFGEISVREK</sequence>
<keyword evidence="3" id="KW-1185">Reference proteome</keyword>
<gene>
    <name evidence="2" type="ORF">AVEN_51823_1</name>
</gene>
<dbReference type="EMBL" id="BGPR01001710">
    <property type="protein sequence ID" value="GBM59999.1"/>
    <property type="molecule type" value="Genomic_DNA"/>
</dbReference>
<organism evidence="2 3">
    <name type="scientific">Araneus ventricosus</name>
    <name type="common">Orbweaver spider</name>
    <name type="synonym">Epeira ventricosa</name>
    <dbReference type="NCBI Taxonomy" id="182803"/>
    <lineage>
        <taxon>Eukaryota</taxon>
        <taxon>Metazoa</taxon>
        <taxon>Ecdysozoa</taxon>
        <taxon>Arthropoda</taxon>
        <taxon>Chelicerata</taxon>
        <taxon>Arachnida</taxon>
        <taxon>Araneae</taxon>
        <taxon>Araneomorphae</taxon>
        <taxon>Entelegynae</taxon>
        <taxon>Araneoidea</taxon>
        <taxon>Araneidae</taxon>
        <taxon>Araneus</taxon>
    </lineage>
</organism>
<dbReference type="Proteomes" id="UP000499080">
    <property type="component" value="Unassembled WGS sequence"/>
</dbReference>
<dbReference type="AlphaFoldDB" id="A0A4Y2H4A8"/>
<evidence type="ECO:0000256" key="1">
    <source>
        <dbReference type="SAM" id="Phobius"/>
    </source>
</evidence>
<name>A0A4Y2H4A8_ARAVE</name>
<feature type="transmembrane region" description="Helical" evidence="1">
    <location>
        <begin position="143"/>
        <end position="165"/>
    </location>
</feature>
<evidence type="ECO:0000313" key="2">
    <source>
        <dbReference type="EMBL" id="GBM59999.1"/>
    </source>
</evidence>
<comment type="caution">
    <text evidence="2">The sequence shown here is derived from an EMBL/GenBank/DDBJ whole genome shotgun (WGS) entry which is preliminary data.</text>
</comment>